<feature type="binding site" evidence="11">
    <location>
        <position position="140"/>
    </location>
    <ligand>
        <name>Zn(2+)</name>
        <dbReference type="ChEBI" id="CHEBI:29105"/>
        <note>catalytic</note>
    </ligand>
</feature>
<accession>A0A0N7MRV9</accession>
<keyword evidence="5" id="KW-0350">Heme biosynthesis</keyword>
<evidence type="ECO:0000256" key="10">
    <source>
        <dbReference type="PIRSR" id="PIRSR001415-2"/>
    </source>
</evidence>
<dbReference type="EMBL" id="FAOP01000006">
    <property type="protein sequence ID" value="CUU06641.1"/>
    <property type="molecule type" value="Genomic_DNA"/>
</dbReference>
<dbReference type="GO" id="GO:0004655">
    <property type="term" value="F:porphobilinogen synthase activity"/>
    <property type="evidence" value="ECO:0007669"/>
    <property type="project" value="UniProtKB-EC"/>
</dbReference>
<feature type="active site" description="Schiff-base intermediate with substrate" evidence="9">
    <location>
        <position position="210"/>
    </location>
</feature>
<dbReference type="PANTHER" id="PTHR11458">
    <property type="entry name" value="DELTA-AMINOLEVULINIC ACID DEHYDRATASE"/>
    <property type="match status" value="1"/>
</dbReference>
<proteinExistence type="inferred from homology"/>
<dbReference type="InterPro" id="IPR013785">
    <property type="entry name" value="Aldolase_TIM"/>
</dbReference>
<keyword evidence="6 13" id="KW-0456">Lyase</keyword>
<dbReference type="GO" id="GO:0008270">
    <property type="term" value="F:zinc ion binding"/>
    <property type="evidence" value="ECO:0007669"/>
    <property type="project" value="TreeGrafter"/>
</dbReference>
<dbReference type="EC" id="4.2.1.24" evidence="3 13"/>
<comment type="similarity">
    <text evidence="2 14">Belongs to the ALAD family.</text>
</comment>
<evidence type="ECO:0000256" key="14">
    <source>
        <dbReference type="RuleBase" id="RU004161"/>
    </source>
</evidence>
<dbReference type="InterPro" id="IPR030656">
    <property type="entry name" value="ALAD_AS"/>
</dbReference>
<accession>A0A0P1P0G6</accession>
<accession>A0A0N7MRJ0</accession>
<evidence type="ECO:0000313" key="18">
    <source>
        <dbReference type="Proteomes" id="UP000182200"/>
    </source>
</evidence>
<dbReference type="Proteomes" id="UP000182200">
    <property type="component" value="Unassembled WGS sequence"/>
</dbReference>
<accession>A0A0P1LUK3</accession>
<evidence type="ECO:0000256" key="9">
    <source>
        <dbReference type="PIRSR" id="PIRSR001415-1"/>
    </source>
</evidence>
<evidence type="ECO:0000256" key="8">
    <source>
        <dbReference type="ARBA" id="ARBA00047651"/>
    </source>
</evidence>
<dbReference type="GO" id="GO:0005829">
    <property type="term" value="C:cytosol"/>
    <property type="evidence" value="ECO:0007669"/>
    <property type="project" value="TreeGrafter"/>
</dbReference>
<evidence type="ECO:0000313" key="17">
    <source>
        <dbReference type="Proteomes" id="UP000182011"/>
    </source>
</evidence>
<name>A0A0P1LJV5_9BACT</name>
<keyword evidence="7 13" id="KW-0627">Porphyrin biosynthesis</keyword>
<accession>A0A0P1P9S2</accession>
<evidence type="ECO:0000256" key="11">
    <source>
        <dbReference type="PIRSR" id="PIRSR001415-3"/>
    </source>
</evidence>
<dbReference type="PROSITE" id="PS00169">
    <property type="entry name" value="D_ALA_DEHYDRATASE"/>
    <property type="match status" value="1"/>
</dbReference>
<feature type="binding site" evidence="11">
    <location>
        <position position="130"/>
    </location>
    <ligand>
        <name>Zn(2+)</name>
        <dbReference type="ChEBI" id="CHEBI:29105"/>
        <note>catalytic</note>
    </ligand>
</feature>
<protein>
    <recommendedName>
        <fullName evidence="4 13">Delta-aminolevulinic acid dehydratase</fullName>
        <ecNumber evidence="3 13">4.2.1.24</ecNumber>
    </recommendedName>
</protein>
<keyword evidence="18" id="KW-1185">Reference proteome</keyword>
<feature type="binding site" evidence="11">
    <location>
        <position position="132"/>
    </location>
    <ligand>
        <name>Zn(2+)</name>
        <dbReference type="ChEBI" id="CHEBI:29105"/>
        <note>catalytic</note>
    </ligand>
</feature>
<dbReference type="OrthoDB" id="9805001at2"/>
<keyword evidence="12" id="KW-0460">Magnesium</keyword>
<dbReference type="PRINTS" id="PR00144">
    <property type="entry name" value="DALDHYDRTASE"/>
</dbReference>
<dbReference type="UniPathway" id="UPA00251">
    <property type="reaction ID" value="UER00318"/>
</dbReference>
<dbReference type="Proteomes" id="UP000182011">
    <property type="component" value="Unassembled WGS sequence"/>
</dbReference>
<dbReference type="PIRSF" id="PIRSF001415">
    <property type="entry name" value="Porphbilin_synth"/>
    <property type="match status" value="1"/>
</dbReference>
<accession>A0A0P1LJV5</accession>
<evidence type="ECO:0000256" key="5">
    <source>
        <dbReference type="ARBA" id="ARBA00023133"/>
    </source>
</evidence>
<evidence type="ECO:0000313" key="15">
    <source>
        <dbReference type="EMBL" id="CUS85526.1"/>
    </source>
</evidence>
<dbReference type="STRING" id="1633631.GCA_001442925_01557"/>
<keyword evidence="11" id="KW-0862">Zinc</keyword>
<evidence type="ECO:0000256" key="13">
    <source>
        <dbReference type="RuleBase" id="RU000515"/>
    </source>
</evidence>
<evidence type="ECO:0000256" key="2">
    <source>
        <dbReference type="ARBA" id="ARBA00008055"/>
    </source>
</evidence>
<organism evidence="16 17">
    <name type="scientific">Candidatus Kryptonium thompsonii</name>
    <dbReference type="NCBI Taxonomy" id="1633631"/>
    <lineage>
        <taxon>Bacteria</taxon>
        <taxon>Pseudomonadati</taxon>
        <taxon>Candidatus Kryptoniota</taxon>
        <taxon>Candidatus Kryptonium</taxon>
    </lineage>
</organism>
<comment type="pathway">
    <text evidence="1">Porphyrin-containing compound metabolism; protoporphyrin-IX biosynthesis; coproporphyrinogen-III from 5-aminolevulinate: step 1/4.</text>
</comment>
<keyword evidence="11" id="KW-0479">Metal-binding</keyword>
<dbReference type="EMBL" id="CZVI01000009">
    <property type="protein sequence ID" value="CUS85526.1"/>
    <property type="molecule type" value="Genomic_DNA"/>
</dbReference>
<comment type="subunit">
    <text evidence="13">Homooctamer.</text>
</comment>
<dbReference type="RefSeq" id="WP_047134908.1">
    <property type="nucleotide sequence ID" value="NZ_CZVI01000009.1"/>
</dbReference>
<feature type="active site" description="Schiff-base intermediate with substrate" evidence="9">
    <location>
        <position position="263"/>
    </location>
</feature>
<evidence type="ECO:0000256" key="1">
    <source>
        <dbReference type="ARBA" id="ARBA00004694"/>
    </source>
</evidence>
<evidence type="ECO:0000313" key="16">
    <source>
        <dbReference type="EMBL" id="CUU06641.1"/>
    </source>
</evidence>
<dbReference type="SMART" id="SM01004">
    <property type="entry name" value="ALAD"/>
    <property type="match status" value="1"/>
</dbReference>
<dbReference type="InterPro" id="IPR001731">
    <property type="entry name" value="ALAD"/>
</dbReference>
<dbReference type="NCBIfam" id="NF006762">
    <property type="entry name" value="PRK09283.1"/>
    <property type="match status" value="1"/>
</dbReference>
<accession>A0A0P1NZF9</accession>
<evidence type="ECO:0000256" key="3">
    <source>
        <dbReference type="ARBA" id="ARBA00012053"/>
    </source>
</evidence>
<dbReference type="GO" id="GO:0006782">
    <property type="term" value="P:protoporphyrinogen IX biosynthetic process"/>
    <property type="evidence" value="ECO:0007669"/>
    <property type="project" value="UniProtKB-UniPathway"/>
</dbReference>
<dbReference type="SUPFAM" id="SSF51569">
    <property type="entry name" value="Aldolase"/>
    <property type="match status" value="1"/>
</dbReference>
<accession>A0A0S4N911</accession>
<dbReference type="Pfam" id="PF00490">
    <property type="entry name" value="ALAD"/>
    <property type="match status" value="1"/>
</dbReference>
<accession>A0A0P1LBQ0</accession>
<evidence type="ECO:0000256" key="7">
    <source>
        <dbReference type="ARBA" id="ARBA00023244"/>
    </source>
</evidence>
<comment type="catalytic activity">
    <reaction evidence="8 13">
        <text>2 5-aminolevulinate = porphobilinogen + 2 H2O + H(+)</text>
        <dbReference type="Rhea" id="RHEA:24064"/>
        <dbReference type="ChEBI" id="CHEBI:15377"/>
        <dbReference type="ChEBI" id="CHEBI:15378"/>
        <dbReference type="ChEBI" id="CHEBI:58126"/>
        <dbReference type="ChEBI" id="CHEBI:356416"/>
        <dbReference type="EC" id="4.2.1.24"/>
    </reaction>
</comment>
<feature type="binding site" evidence="10">
    <location>
        <position position="220"/>
    </location>
    <ligand>
        <name>5-aminolevulinate</name>
        <dbReference type="ChEBI" id="CHEBI:356416"/>
        <label>1</label>
    </ligand>
</feature>
<evidence type="ECO:0000256" key="12">
    <source>
        <dbReference type="PIRSR" id="PIRSR001415-5"/>
    </source>
</evidence>
<dbReference type="CDD" id="cd00384">
    <property type="entry name" value="ALAD_PBGS"/>
    <property type="match status" value="1"/>
</dbReference>
<dbReference type="Gene3D" id="3.20.20.70">
    <property type="entry name" value="Aldolase class I"/>
    <property type="match status" value="1"/>
</dbReference>
<evidence type="ECO:0000256" key="6">
    <source>
        <dbReference type="ARBA" id="ARBA00023239"/>
    </source>
</evidence>
<feature type="binding site" evidence="10">
    <location>
        <position position="328"/>
    </location>
    <ligand>
        <name>5-aminolevulinate</name>
        <dbReference type="ChEBI" id="CHEBI:356416"/>
        <label>2</label>
    </ligand>
</feature>
<gene>
    <name evidence="16" type="ORF">JGI4_01562</name>
    <name evidence="15" type="ORF">JGI8_00911</name>
</gene>
<dbReference type="AlphaFoldDB" id="A0A0P1LJV5"/>
<accession>A0A0P1MMX4</accession>
<feature type="binding site" evidence="12">
    <location>
        <position position="248"/>
    </location>
    <ligand>
        <name>Mg(2+)</name>
        <dbReference type="ChEBI" id="CHEBI:18420"/>
    </ligand>
</feature>
<dbReference type="PANTHER" id="PTHR11458:SF0">
    <property type="entry name" value="DELTA-AMINOLEVULINIC ACID DEHYDRATASE"/>
    <property type="match status" value="1"/>
</dbReference>
<reference evidence="16 17" key="1">
    <citation type="submission" date="2015-11" db="EMBL/GenBank/DDBJ databases">
        <authorList>
            <person name="Zhang Y."/>
            <person name="Guo Z."/>
        </authorList>
    </citation>
    <scope>NUCLEOTIDE SEQUENCE [LARGE SCALE GENOMIC DNA]</scope>
    <source>
        <strain evidence="16">JGI-4</strain>
    </source>
</reference>
<sequence>MGVAQLITRTVGFPTLRLRRLRMTEQFRKMVAETQLSVDDFIYPLFVCPGEKVKREVRSMPGVYQQSIDNIIRECEEVYKLGIPAVILFGIPERKDEFGSEAYDENGIIQRTVRALKKEIPELVVITDVCLCEYTSHGHCGIVREVAPGKYEIVNDETVELLAKEALTHAEAGADMVAPSDMMDGRVSAIRKILDENGFQNVPIMSYAAKYASGFYGPFREAAESAPKFGDRRSHQMDPANSDEALREIALDIQEGADIVMVKPALAYLDVIYRAKQEFKVPIAAYQVSGEYSMIKAAGLNGWIDEQRIMLETLTAIKRAGADLILTYFAKDAAKVLKGS</sequence>
<dbReference type="FunFam" id="3.20.20.70:FF:000019">
    <property type="entry name" value="Delta-aminolevulinic acid dehydratase"/>
    <property type="match status" value="1"/>
</dbReference>
<feature type="binding site" evidence="10">
    <location>
        <position position="289"/>
    </location>
    <ligand>
        <name>5-aminolevulinate</name>
        <dbReference type="ChEBI" id="CHEBI:356416"/>
        <label>2</label>
    </ligand>
</feature>
<accession>A0A0P1LTR3</accession>
<evidence type="ECO:0000256" key="4">
    <source>
        <dbReference type="ARBA" id="ARBA00020771"/>
    </source>
</evidence>
<reference evidence="15 18" key="2">
    <citation type="submission" date="2015-11" db="EMBL/GenBank/DDBJ databases">
        <authorList>
            <person name="Varghese N."/>
        </authorList>
    </citation>
    <scope>NUCLEOTIDE SEQUENCE [LARGE SCALE GENOMIC DNA]</scope>
    <source>
        <strain evidence="15 18">JGI-8</strain>
    </source>
</reference>
<feature type="binding site" evidence="10">
    <location>
        <position position="232"/>
    </location>
    <ligand>
        <name>5-aminolevulinate</name>
        <dbReference type="ChEBI" id="CHEBI:356416"/>
        <label>1</label>
    </ligand>
</feature>